<organism evidence="2 3">
    <name type="scientific">Ophiostoma piceae (strain UAMH 11346)</name>
    <name type="common">Sap stain fungus</name>
    <dbReference type="NCBI Taxonomy" id="1262450"/>
    <lineage>
        <taxon>Eukaryota</taxon>
        <taxon>Fungi</taxon>
        <taxon>Dikarya</taxon>
        <taxon>Ascomycota</taxon>
        <taxon>Pezizomycotina</taxon>
        <taxon>Sordariomycetes</taxon>
        <taxon>Sordariomycetidae</taxon>
        <taxon>Ophiostomatales</taxon>
        <taxon>Ophiostomataceae</taxon>
        <taxon>Ophiostoma</taxon>
    </lineage>
</organism>
<evidence type="ECO:0000313" key="3">
    <source>
        <dbReference type="Proteomes" id="UP000016923"/>
    </source>
</evidence>
<sequence length="286" mass="32330">MQKVGNAVCQLRSNTGEEEVEQSWADRWHGLARLERDARYEVFWNEGVTDRDGGARSDAEARIHREHRDREHREHRKHRERSRDAAEILTNISQDQRSSCRCWVRIEARQKAAAVHTRRMHATGDVQRHGAVGTCARIFSVAMTASTGHLENYGTHLEQGPAGKCGVGKDYRNALARAHDVESALSATYSDSSLLADIMCVIEVECADRRDGSSGDAGVHKAQHMRSMQCVIQSRVHAEKLDCKITGYLTYGFATPRSVLMPNITNRYLLIRSYTPQQTYKTKLHT</sequence>
<protein>
    <submittedName>
        <fullName evidence="2">Uncharacterized protein</fullName>
    </submittedName>
</protein>
<name>S3C988_OPHP1</name>
<feature type="compositionally biased region" description="Basic and acidic residues" evidence="1">
    <location>
        <begin position="51"/>
        <end position="72"/>
    </location>
</feature>
<reference evidence="2 3" key="1">
    <citation type="journal article" date="2013" name="BMC Genomics">
        <title>The genome and transcriptome of the pine saprophyte Ophiostoma piceae, and a comparison with the bark beetle-associated pine pathogen Grosmannia clavigera.</title>
        <authorList>
            <person name="Haridas S."/>
            <person name="Wang Y."/>
            <person name="Lim L."/>
            <person name="Massoumi Alamouti S."/>
            <person name="Jackman S."/>
            <person name="Docking R."/>
            <person name="Robertson G."/>
            <person name="Birol I."/>
            <person name="Bohlmann J."/>
            <person name="Breuil C."/>
        </authorList>
    </citation>
    <scope>NUCLEOTIDE SEQUENCE [LARGE SCALE GENOMIC DNA]</scope>
    <source>
        <strain evidence="2 3">UAMH 11346</strain>
    </source>
</reference>
<evidence type="ECO:0000313" key="2">
    <source>
        <dbReference type="EMBL" id="EPE02753.1"/>
    </source>
</evidence>
<dbReference type="VEuPathDB" id="FungiDB:F503_08516"/>
<dbReference type="AlphaFoldDB" id="S3C988"/>
<dbReference type="HOGENOM" id="CLU_973504_0_0_1"/>
<dbReference type="Proteomes" id="UP000016923">
    <property type="component" value="Unassembled WGS sequence"/>
</dbReference>
<evidence type="ECO:0000256" key="1">
    <source>
        <dbReference type="SAM" id="MobiDB-lite"/>
    </source>
</evidence>
<gene>
    <name evidence="2" type="ORF">F503_08516</name>
</gene>
<accession>S3C988</accession>
<dbReference type="EMBL" id="KE148174">
    <property type="protein sequence ID" value="EPE02753.1"/>
    <property type="molecule type" value="Genomic_DNA"/>
</dbReference>
<keyword evidence="3" id="KW-1185">Reference proteome</keyword>
<proteinExistence type="predicted"/>
<feature type="region of interest" description="Disordered" evidence="1">
    <location>
        <begin position="51"/>
        <end position="83"/>
    </location>
</feature>